<protein>
    <submittedName>
        <fullName evidence="1">Uncharacterized protein</fullName>
    </submittedName>
</protein>
<comment type="caution">
    <text evidence="1">The sequence shown here is derived from an EMBL/GenBank/DDBJ whole genome shotgun (WGS) entry which is preliminary data.</text>
</comment>
<evidence type="ECO:0000313" key="2">
    <source>
        <dbReference type="Proteomes" id="UP000598146"/>
    </source>
</evidence>
<proteinExistence type="predicted"/>
<sequence>MGFERARVESSAERLRDGRRRLNGRGTVVRGWEPAHLEMAEALREPPEDIAGVIARLKVLQQILDTLPPSPGNNRVAAFNSLYLTITEQVADHLRGPDVTDARWLEVLDVEFARLYFTALASWARPDGDTPDAWEVLFCRAHDGEVTALEAAVLGVNAHINHDLALALVATWRRLGYPGDGPQHPDYLVVNKIFYKHIPPLRRRFATAWQMQIDRCVGDLDDWTQRVLVRTTRAMAWEQAERLWELQDDKDDLARAHTVMDRVAAIAGETLLTGVGIVRVLWLTATAAVTRTWRRVRRRTKALSPAGAESASS</sequence>
<dbReference type="RefSeq" id="WP_196416494.1">
    <property type="nucleotide sequence ID" value="NZ_JADQTO010000012.1"/>
</dbReference>
<dbReference type="AlphaFoldDB" id="A0A931CCA3"/>
<evidence type="ECO:0000313" key="1">
    <source>
        <dbReference type="EMBL" id="MBG0564711.1"/>
    </source>
</evidence>
<name>A0A931CCA3_9ACTN</name>
<keyword evidence="2" id="KW-1185">Reference proteome</keyword>
<dbReference type="InterPro" id="IPR046037">
    <property type="entry name" value="DUF5995"/>
</dbReference>
<dbReference type="Pfam" id="PF19458">
    <property type="entry name" value="DUF5995"/>
    <property type="match status" value="1"/>
</dbReference>
<organism evidence="1 2">
    <name type="scientific">Actinoplanes aureus</name>
    <dbReference type="NCBI Taxonomy" id="2792083"/>
    <lineage>
        <taxon>Bacteria</taxon>
        <taxon>Bacillati</taxon>
        <taxon>Actinomycetota</taxon>
        <taxon>Actinomycetes</taxon>
        <taxon>Micromonosporales</taxon>
        <taxon>Micromonosporaceae</taxon>
        <taxon>Actinoplanes</taxon>
    </lineage>
</organism>
<reference evidence="1" key="1">
    <citation type="submission" date="2020-11" db="EMBL/GenBank/DDBJ databases">
        <title>Isolation and identification of active actinomycetes.</title>
        <authorList>
            <person name="Sun X."/>
        </authorList>
    </citation>
    <scope>NUCLEOTIDE SEQUENCE</scope>
    <source>
        <strain evidence="1">NEAU-A11</strain>
    </source>
</reference>
<gene>
    <name evidence="1" type="ORF">I4J89_25000</name>
</gene>
<accession>A0A931CCA3</accession>
<dbReference type="Proteomes" id="UP000598146">
    <property type="component" value="Unassembled WGS sequence"/>
</dbReference>
<dbReference type="EMBL" id="JADQTO010000012">
    <property type="protein sequence ID" value="MBG0564711.1"/>
    <property type="molecule type" value="Genomic_DNA"/>
</dbReference>